<dbReference type="CDD" id="cd00773">
    <property type="entry name" value="HisRS-like_core"/>
    <property type="match status" value="1"/>
</dbReference>
<dbReference type="EMBL" id="JXBC01000013">
    <property type="protein sequence ID" value="KIU05781.1"/>
    <property type="molecule type" value="Genomic_DNA"/>
</dbReference>
<dbReference type="UniPathway" id="UPA00031">
    <property type="reaction ID" value="UER00006"/>
</dbReference>
<evidence type="ECO:0000313" key="12">
    <source>
        <dbReference type="Proteomes" id="UP000032247"/>
    </source>
</evidence>
<keyword evidence="11" id="KW-0328">Glycosyltransferase</keyword>
<dbReference type="InterPro" id="IPR004517">
    <property type="entry name" value="HisZ"/>
</dbReference>
<dbReference type="NCBIfam" id="NF008941">
    <property type="entry name" value="PRK12292.2-4"/>
    <property type="match status" value="1"/>
</dbReference>
<evidence type="ECO:0000256" key="1">
    <source>
        <dbReference type="ARBA" id="ARBA00004496"/>
    </source>
</evidence>
<comment type="similarity">
    <text evidence="3 10">Belongs to the class-II aminoacyl-tRNA synthetase family. HisZ subfamily.</text>
</comment>
<dbReference type="InterPro" id="IPR053846">
    <property type="entry name" value="HisZ-C"/>
</dbReference>
<dbReference type="PROSITE" id="PS50862">
    <property type="entry name" value="AA_TRNA_LIGASE_II"/>
    <property type="match status" value="1"/>
</dbReference>
<gene>
    <name evidence="10" type="primary">hisZ</name>
    <name evidence="11" type="ORF">SC09_contig4orf00686</name>
</gene>
<comment type="pathway">
    <text evidence="2 10">Amino-acid biosynthesis; L-histidine biosynthesis; L-histidine from 5-phospho-alpha-D-ribose 1-diphosphate: step 1/9.</text>
</comment>
<dbReference type="AlphaFoldDB" id="A0A0C3M5T2"/>
<dbReference type="Proteomes" id="UP000032247">
    <property type="component" value="Unassembled WGS sequence"/>
</dbReference>
<dbReference type="PANTHER" id="PTHR43707">
    <property type="entry name" value="HISTIDYL-TRNA SYNTHETASE"/>
    <property type="match status" value="1"/>
</dbReference>
<comment type="function">
    <text evidence="9 10">Required for the first step of histidine biosynthesis. May allow the feedback regulation of ATP phosphoribosyltransferase activity by histidine.</text>
</comment>
<dbReference type="STRING" id="483913.AN935_17575"/>
<dbReference type="Pfam" id="PF21996">
    <property type="entry name" value="HisZ-like"/>
    <property type="match status" value="1"/>
</dbReference>
<comment type="subcellular location">
    <subcellularLocation>
        <location evidence="1 10">Cytoplasm</location>
    </subcellularLocation>
</comment>
<evidence type="ECO:0000256" key="8">
    <source>
        <dbReference type="ARBA" id="ARBA00023102"/>
    </source>
</evidence>
<comment type="subunit">
    <text evidence="4 10">Heteromultimer composed of HisG and HisZ subunits.</text>
</comment>
<keyword evidence="8 10" id="KW-0368">Histidine biosynthesis</keyword>
<sequence>MFMFEKPHGMRDTLPGLYETKKKVRRSLTDLIDKWGYQFMETPTLEFYDTVGVQSAIEEQQLFKLLDQDGKTLVLRPDMTGPIARVAASKLLKHGHPLRVGYAANVFRAQEREGGRPAEFEQVGVELIGDGTTSADAEVIALVVGALKNAGLASFKIAIGHAGIADALFVEVLGNVERADVLRRFLYEKNYVGYREHVKSLPLSSIDKSRLLELLELRGGIEVCGRAEEIVDSAQGKSVVDELKALWDILEDYGCTENVRLDLNMVSHMSYYTGILFEVYAENVGFVIGSGGRYNKLLGHFDSPAPATGFGLRIDRLIEALHMKEEPCDIDAVIFSKEQRAQAIAYANEERMKGNKVVLQDLSGIENIDQMTKSFANVTYFIGARKEEQNG</sequence>
<organism evidence="11 12">
    <name type="scientific">Bacillus subtilis</name>
    <dbReference type="NCBI Taxonomy" id="1423"/>
    <lineage>
        <taxon>Bacteria</taxon>
        <taxon>Bacillati</taxon>
        <taxon>Bacillota</taxon>
        <taxon>Bacilli</taxon>
        <taxon>Bacillales</taxon>
        <taxon>Bacillaceae</taxon>
        <taxon>Bacillus</taxon>
    </lineage>
</organism>
<dbReference type="Gene3D" id="3.40.50.12590">
    <property type="match status" value="1"/>
</dbReference>
<keyword evidence="6 10" id="KW-0963">Cytoplasm</keyword>
<dbReference type="GO" id="GO:0004821">
    <property type="term" value="F:histidine-tRNA ligase activity"/>
    <property type="evidence" value="ECO:0007669"/>
    <property type="project" value="InterPro"/>
</dbReference>
<dbReference type="PIRSF" id="PIRSF001549">
    <property type="entry name" value="His-tRNA_synth"/>
    <property type="match status" value="1"/>
</dbReference>
<dbReference type="GO" id="GO:0016757">
    <property type="term" value="F:glycosyltransferase activity"/>
    <property type="evidence" value="ECO:0007669"/>
    <property type="project" value="UniProtKB-KW"/>
</dbReference>
<dbReference type="PANTHER" id="PTHR43707:SF1">
    <property type="entry name" value="HISTIDINE--TRNA LIGASE, MITOCHONDRIAL-RELATED"/>
    <property type="match status" value="1"/>
</dbReference>
<evidence type="ECO:0000256" key="7">
    <source>
        <dbReference type="ARBA" id="ARBA00022605"/>
    </source>
</evidence>
<dbReference type="InterPro" id="IPR041715">
    <property type="entry name" value="HisRS-like_core"/>
</dbReference>
<name>A0A0C3M5T2_BACIU</name>
<evidence type="ECO:0000256" key="10">
    <source>
        <dbReference type="HAMAP-Rule" id="MF_00125"/>
    </source>
</evidence>
<dbReference type="Pfam" id="PF13393">
    <property type="entry name" value="tRNA-synt_His"/>
    <property type="match status" value="1"/>
</dbReference>
<evidence type="ECO:0000256" key="3">
    <source>
        <dbReference type="ARBA" id="ARBA00005539"/>
    </source>
</evidence>
<dbReference type="GO" id="GO:0000105">
    <property type="term" value="P:L-histidine biosynthetic process"/>
    <property type="evidence" value="ECO:0007669"/>
    <property type="project" value="UniProtKB-UniRule"/>
</dbReference>
<dbReference type="Gene3D" id="3.30.930.10">
    <property type="entry name" value="Bira Bifunctional Protein, Domain 2"/>
    <property type="match status" value="1"/>
</dbReference>
<keyword evidence="7 10" id="KW-0028">Amino-acid biosynthesis</keyword>
<dbReference type="SUPFAM" id="SSF55681">
    <property type="entry name" value="Class II aaRS and biotin synthetases"/>
    <property type="match status" value="1"/>
</dbReference>
<proteinExistence type="inferred from homology"/>
<evidence type="ECO:0000256" key="9">
    <source>
        <dbReference type="ARBA" id="ARBA00025246"/>
    </source>
</evidence>
<dbReference type="RefSeq" id="WP_014481016.1">
    <property type="nucleotide sequence ID" value="NZ_AP024623.1"/>
</dbReference>
<reference evidence="11 12" key="1">
    <citation type="submission" date="2014-12" db="EMBL/GenBank/DDBJ databases">
        <title>Comparative genome analysis of Bacillus coagulans HM-08, Clostridium butyricum HM-68, Bacillus subtilis HM-66 and Bacillus licheniformis BL-09.</title>
        <authorList>
            <person name="Zhang H."/>
        </authorList>
    </citation>
    <scope>NUCLEOTIDE SEQUENCE [LARGE SCALE GENOMIC DNA]</scope>
    <source>
        <strain evidence="11 12">HM-66</strain>
    </source>
</reference>
<dbReference type="InterPro" id="IPR045864">
    <property type="entry name" value="aa-tRNA-synth_II/BPL/LPL"/>
</dbReference>
<dbReference type="NCBIfam" id="TIGR00443">
    <property type="entry name" value="hisZ_biosyn_reg"/>
    <property type="match status" value="1"/>
</dbReference>
<evidence type="ECO:0000256" key="6">
    <source>
        <dbReference type="ARBA" id="ARBA00022490"/>
    </source>
</evidence>
<evidence type="ECO:0000256" key="5">
    <source>
        <dbReference type="ARBA" id="ARBA00020397"/>
    </source>
</evidence>
<dbReference type="HAMAP" id="MF_00125">
    <property type="entry name" value="HisZ"/>
    <property type="match status" value="1"/>
</dbReference>
<comment type="miscellaneous">
    <text evidence="10">This function is generally fulfilled by the C-terminal part of HisG, which is missing in some bacteria such as this one.</text>
</comment>
<dbReference type="GO" id="GO:0006427">
    <property type="term" value="P:histidyl-tRNA aminoacylation"/>
    <property type="evidence" value="ECO:0007669"/>
    <property type="project" value="InterPro"/>
</dbReference>
<dbReference type="GO" id="GO:0140096">
    <property type="term" value="F:catalytic activity, acting on a protein"/>
    <property type="evidence" value="ECO:0007669"/>
    <property type="project" value="UniProtKB-ARBA"/>
</dbReference>
<dbReference type="PATRIC" id="fig|1423.167.peg.3287"/>
<protein>
    <recommendedName>
        <fullName evidence="5 10">ATP phosphoribosyltransferase regulatory subunit</fullName>
    </recommendedName>
</protein>
<evidence type="ECO:0000313" key="11">
    <source>
        <dbReference type="EMBL" id="KIU05781.1"/>
    </source>
</evidence>
<evidence type="ECO:0000256" key="2">
    <source>
        <dbReference type="ARBA" id="ARBA00004667"/>
    </source>
</evidence>
<comment type="caution">
    <text evidence="11">The sequence shown here is derived from an EMBL/GenBank/DDBJ whole genome shotgun (WGS) entry which is preliminary data.</text>
</comment>
<accession>A0A0C3M5T2</accession>
<keyword evidence="11" id="KW-0808">Transferase</keyword>
<dbReference type="GO" id="GO:0005737">
    <property type="term" value="C:cytoplasm"/>
    <property type="evidence" value="ECO:0007669"/>
    <property type="project" value="UniProtKB-SubCell"/>
</dbReference>
<evidence type="ECO:0000256" key="4">
    <source>
        <dbReference type="ARBA" id="ARBA00011496"/>
    </source>
</evidence>
<dbReference type="InterPro" id="IPR004516">
    <property type="entry name" value="HisRS/HisZ"/>
</dbReference>
<dbReference type="InterPro" id="IPR006195">
    <property type="entry name" value="aa-tRNA-synth_II"/>
</dbReference>